<dbReference type="InterPro" id="IPR034690">
    <property type="entry name" value="Endolysin_T4_type"/>
</dbReference>
<dbReference type="OrthoDB" id="18172at10239"/>
<keyword evidence="9 10" id="KW-0326">Glycosidase</keyword>
<evidence type="ECO:0000256" key="1">
    <source>
        <dbReference type="ARBA" id="ARBA00000632"/>
    </source>
</evidence>
<dbReference type="InterPro" id="IPR002477">
    <property type="entry name" value="Peptidoglycan-bd-like"/>
</dbReference>
<comment type="function">
    <text evidence="10">Endolysin with lysozyme activity that degrades host peptidoglycans and participates with the holin and spanin proteins in the sequential events which lead to the programmed host cell lysis releasing the mature viral particles. Once the holin has permeabilized the host cell membrane, the endolysin can reach the periplasm and break down the peptidoglycan layer.</text>
</comment>
<dbReference type="InterPro" id="IPR036365">
    <property type="entry name" value="PGBD-like_sf"/>
</dbReference>
<keyword evidence="5 10" id="KW-0378">Hydrolase</keyword>
<dbReference type="RefSeq" id="YP_009005966.1">
    <property type="nucleotide sequence ID" value="NC_023566.1"/>
</dbReference>
<proteinExistence type="inferred from homology"/>
<dbReference type="InterPro" id="IPR023347">
    <property type="entry name" value="Lysozyme_dom_sf"/>
</dbReference>
<keyword evidence="2 10" id="KW-0929">Antimicrobial</keyword>
<dbReference type="Pfam" id="PF00959">
    <property type="entry name" value="Phage_lysozyme"/>
    <property type="match status" value="1"/>
</dbReference>
<evidence type="ECO:0000256" key="7">
    <source>
        <dbReference type="ARBA" id="ARBA00023142"/>
    </source>
</evidence>
<evidence type="ECO:0000256" key="12">
    <source>
        <dbReference type="SAM" id="Phobius"/>
    </source>
</evidence>
<comment type="similarity">
    <text evidence="10 11">Belongs to the glycosyl hydrolase 24 family.</text>
</comment>
<evidence type="ECO:0000256" key="8">
    <source>
        <dbReference type="ARBA" id="ARBA00023200"/>
    </source>
</evidence>
<evidence type="ECO:0000256" key="4">
    <source>
        <dbReference type="ARBA" id="ARBA00022638"/>
    </source>
</evidence>
<dbReference type="Pfam" id="PF01471">
    <property type="entry name" value="PG_binding_1"/>
    <property type="match status" value="1"/>
</dbReference>
<evidence type="ECO:0000256" key="10">
    <source>
        <dbReference type="HAMAP-Rule" id="MF_04110"/>
    </source>
</evidence>
<comment type="catalytic activity">
    <reaction evidence="1 10 11">
        <text>Hydrolysis of (1-&gt;4)-beta-linkages between N-acetylmuramic acid and N-acetyl-D-glucosamine residues in a peptidoglycan and between N-acetyl-D-glucosamine residues in chitodextrins.</text>
        <dbReference type="EC" id="3.2.1.17"/>
    </reaction>
</comment>
<feature type="active site" description="Proton donor/acceptor" evidence="10">
    <location>
        <position position="17"/>
    </location>
</feature>
<comment type="subcellular location">
    <subcellularLocation>
        <location evidence="10">Host cytoplasm</location>
    </subcellularLocation>
    <text evidence="10">The endolysin is cytoplasmic, but can reach the periplasmic space with the help of the holins which disrupt the host cell membrane.</text>
</comment>
<evidence type="ECO:0000256" key="11">
    <source>
        <dbReference type="RuleBase" id="RU003788"/>
    </source>
</evidence>
<evidence type="ECO:0000256" key="3">
    <source>
        <dbReference type="ARBA" id="ARBA00022612"/>
    </source>
</evidence>
<feature type="transmembrane region" description="Helical" evidence="12">
    <location>
        <begin position="290"/>
        <end position="310"/>
    </location>
</feature>
<evidence type="ECO:0000256" key="9">
    <source>
        <dbReference type="ARBA" id="ARBA00023295"/>
    </source>
</evidence>
<dbReference type="EMBL" id="KF977490">
    <property type="protein sequence ID" value="AHJ10723.1"/>
    <property type="molecule type" value="Genomic_DNA"/>
</dbReference>
<keyword evidence="8 10" id="KW-1035">Host cytoplasm</keyword>
<keyword evidence="4 10" id="KW-0081">Bacteriolytic enzyme</keyword>
<protein>
    <recommendedName>
        <fullName evidence="10">Endolysin</fullName>
        <ecNumber evidence="10">3.2.1.17</ecNumber>
    </recommendedName>
    <alternativeName>
        <fullName evidence="10">Lysis protein</fullName>
    </alternativeName>
    <alternativeName>
        <fullName evidence="10">Lysozyme</fullName>
    </alternativeName>
    <alternativeName>
        <fullName evidence="10">Muramidase</fullName>
    </alternativeName>
</protein>
<dbReference type="InterPro" id="IPR002196">
    <property type="entry name" value="Glyco_hydro_24"/>
</dbReference>
<dbReference type="SUPFAM" id="SSF47090">
    <property type="entry name" value="PGBD-like"/>
    <property type="match status" value="1"/>
</dbReference>
<dbReference type="KEGG" id="vg:18502986"/>
<keyword evidence="15" id="KW-1185">Reference proteome</keyword>
<evidence type="ECO:0000313" key="15">
    <source>
        <dbReference type="Proteomes" id="UP000019367"/>
    </source>
</evidence>
<keyword evidence="12" id="KW-0812">Transmembrane</keyword>
<dbReference type="InterPro" id="IPR023346">
    <property type="entry name" value="Lysozyme-like_dom_sf"/>
</dbReference>
<dbReference type="Gene3D" id="1.10.530.40">
    <property type="match status" value="1"/>
</dbReference>
<dbReference type="PANTHER" id="PTHR38107:SF3">
    <property type="entry name" value="LYSOZYME RRRD-RELATED"/>
    <property type="match status" value="1"/>
</dbReference>
<keyword evidence="3 10" id="KW-1188">Viral release from host cell</keyword>
<name>W6E9Q2_9CAUD</name>
<dbReference type="Proteomes" id="UP000019367">
    <property type="component" value="Segment"/>
</dbReference>
<dbReference type="GO" id="GO:0044659">
    <property type="term" value="P:viral release from host cell by cytolysis"/>
    <property type="evidence" value="ECO:0007669"/>
    <property type="project" value="UniProtKB-UniRule"/>
</dbReference>
<dbReference type="InterPro" id="IPR036366">
    <property type="entry name" value="PGBDSf"/>
</dbReference>
<dbReference type="EC" id="3.2.1.17" evidence="10"/>
<accession>W6E9Q2</accession>
<dbReference type="InterPro" id="IPR051018">
    <property type="entry name" value="Bacteriophage_GH24"/>
</dbReference>
<gene>
    <name evidence="14" type="ORF">P106B_40</name>
</gene>
<evidence type="ECO:0000256" key="6">
    <source>
        <dbReference type="ARBA" id="ARBA00022852"/>
    </source>
</evidence>
<organism evidence="14 15">
    <name type="scientific">Rhizobium phage vB_RglS_P106B</name>
    <dbReference type="NCBI Taxonomy" id="1458697"/>
    <lineage>
        <taxon>Viruses</taxon>
        <taxon>Duplodnaviria</taxon>
        <taxon>Heunggongvirae</taxon>
        <taxon>Uroviricota</taxon>
        <taxon>Caudoviricetes</taxon>
        <taxon>Rigallicvirus</taxon>
        <taxon>Rigallicvirus P106B</taxon>
    </lineage>
</organism>
<evidence type="ECO:0000256" key="2">
    <source>
        <dbReference type="ARBA" id="ARBA00022529"/>
    </source>
</evidence>
<reference evidence="14 15" key="1">
    <citation type="journal article" date="2015" name="Microbiology">
        <title>Genomic and phenotypic characterization of Rhizobium gallicum phage vB_RglS_P106B.</title>
        <authorList>
            <person name="Halmillawewa A.P."/>
            <person name="Restrepo-Cordoba M."/>
            <person name="Yost C.K."/>
            <person name="Hynes M.F."/>
        </authorList>
    </citation>
    <scope>NUCLEOTIDE SEQUENCE [LARGE SCALE GENOMIC DNA]</scope>
</reference>
<dbReference type="GO" id="GO:0030430">
    <property type="term" value="C:host cell cytoplasm"/>
    <property type="evidence" value="ECO:0007669"/>
    <property type="project" value="UniProtKB-SubCell"/>
</dbReference>
<dbReference type="HAMAP" id="MF_04110">
    <property type="entry name" value="ENDOLYSIN_T4"/>
    <property type="match status" value="1"/>
</dbReference>
<dbReference type="CDD" id="cd00737">
    <property type="entry name" value="lyz_endolysin_autolysin"/>
    <property type="match status" value="1"/>
</dbReference>
<keyword evidence="6 10" id="KW-0204">Cytolysis</keyword>
<dbReference type="GO" id="GO:0003796">
    <property type="term" value="F:lysozyme activity"/>
    <property type="evidence" value="ECO:0007669"/>
    <property type="project" value="UniProtKB-UniRule"/>
</dbReference>
<feature type="active site" description="Proton donor/acceptor" evidence="10">
    <location>
        <position position="26"/>
    </location>
</feature>
<evidence type="ECO:0000259" key="13">
    <source>
        <dbReference type="Pfam" id="PF01471"/>
    </source>
</evidence>
<dbReference type="Gene3D" id="1.10.101.10">
    <property type="entry name" value="PGBD-like superfamily/PGBD"/>
    <property type="match status" value="1"/>
</dbReference>
<feature type="transmembrane region" description="Helical" evidence="12">
    <location>
        <begin position="247"/>
        <end position="270"/>
    </location>
</feature>
<feature type="domain" description="Peptidoglycan binding-like" evidence="13">
    <location>
        <begin position="166"/>
        <end position="218"/>
    </location>
</feature>
<dbReference type="PANTHER" id="PTHR38107">
    <property type="match status" value="1"/>
</dbReference>
<dbReference type="GeneID" id="18502986"/>
<sequence>MNMKVSAKGRKKIKVEEGEKLIAYQDTRGIWTIGVGHTSAAGEPTVKKGMRITATQSDEILARDLRDVEDVINSAVKVPLTQNQFDALTSLILNIGGTAFKKSTLLKKLNAKDYSGAADQFLVWKKAGKDTSILLARRKRERTIFMTADEAVTPVSTSKTDKITIEVVQRRLLELGYTEVGTPDGKLGKLTQTAIMAFRNEHDLPISGDIDQQLLDTLEDAEPRDLPRNNVTALTVRQNVPEVRSNFFAKVIAAVVAIPSAIGAFFDGVLSNLGVARGYIDNVKDYASDVPGWVWLGAAVAVSGGIYLIARHGEKKGVDAYQDGSRR</sequence>
<keyword evidence="7 10" id="KW-0578">Host cell lysis by virus</keyword>
<evidence type="ECO:0000256" key="5">
    <source>
        <dbReference type="ARBA" id="ARBA00022801"/>
    </source>
</evidence>
<dbReference type="GO" id="GO:0016998">
    <property type="term" value="P:cell wall macromolecule catabolic process"/>
    <property type="evidence" value="ECO:0007669"/>
    <property type="project" value="InterPro"/>
</dbReference>
<dbReference type="SUPFAM" id="SSF53955">
    <property type="entry name" value="Lysozyme-like"/>
    <property type="match status" value="1"/>
</dbReference>
<dbReference type="GO" id="GO:0009253">
    <property type="term" value="P:peptidoglycan catabolic process"/>
    <property type="evidence" value="ECO:0007669"/>
    <property type="project" value="UniProtKB-UniRule"/>
</dbReference>
<dbReference type="InterPro" id="IPR033907">
    <property type="entry name" value="Endolysin_autolysin"/>
</dbReference>
<keyword evidence="12" id="KW-1133">Transmembrane helix</keyword>
<dbReference type="GO" id="GO:0042742">
    <property type="term" value="P:defense response to bacterium"/>
    <property type="evidence" value="ECO:0007669"/>
    <property type="project" value="UniProtKB-KW"/>
</dbReference>
<evidence type="ECO:0000313" key="14">
    <source>
        <dbReference type="EMBL" id="AHJ10723.1"/>
    </source>
</evidence>
<keyword evidence="12" id="KW-0472">Membrane</keyword>